<organism evidence="2 3">
    <name type="scientific">Erythrobacter litoralis (strain HTCC2594)</name>
    <dbReference type="NCBI Taxonomy" id="314225"/>
    <lineage>
        <taxon>Bacteria</taxon>
        <taxon>Pseudomonadati</taxon>
        <taxon>Pseudomonadota</taxon>
        <taxon>Alphaproteobacteria</taxon>
        <taxon>Sphingomonadales</taxon>
        <taxon>Erythrobacteraceae</taxon>
        <taxon>Erythrobacter/Porphyrobacter group</taxon>
        <taxon>Erythrobacter</taxon>
    </lineage>
</organism>
<dbReference type="OrthoDB" id="9802846at2"/>
<dbReference type="KEGG" id="eli:ELI_09330"/>
<dbReference type="HOGENOM" id="CLU_133204_0_2_5"/>
<evidence type="ECO:0000313" key="2">
    <source>
        <dbReference type="EMBL" id="ABC63958.1"/>
    </source>
</evidence>
<dbReference type="EMBL" id="CP000157">
    <property type="protein sequence ID" value="ABC63958.1"/>
    <property type="molecule type" value="Genomic_DNA"/>
</dbReference>
<dbReference type="STRING" id="314225.ELI_09330"/>
<dbReference type="Gene3D" id="3.10.450.40">
    <property type="match status" value="1"/>
</dbReference>
<gene>
    <name evidence="2" type="ordered locus">ELI_09330</name>
</gene>
<evidence type="ECO:0000259" key="1">
    <source>
        <dbReference type="Pfam" id="PF04965"/>
    </source>
</evidence>
<reference evidence="3" key="1">
    <citation type="journal article" date="2009" name="J. Bacteriol.">
        <title>Complete genome sequence of Erythrobacter litoralis HTCC2594.</title>
        <authorList>
            <person name="Oh H.M."/>
            <person name="Giovannoni S.J."/>
            <person name="Ferriera S."/>
            <person name="Johnson J."/>
            <person name="Cho J.C."/>
        </authorList>
    </citation>
    <scope>NUCLEOTIDE SEQUENCE [LARGE SCALE GENOMIC DNA]</scope>
    <source>
        <strain evidence="3">HTCC2594</strain>
    </source>
</reference>
<dbReference type="InterPro" id="IPR007048">
    <property type="entry name" value="IraD/Gp25-like"/>
</dbReference>
<dbReference type="RefSeq" id="WP_011414786.1">
    <property type="nucleotide sequence ID" value="NC_007722.1"/>
</dbReference>
<feature type="domain" description="IraD/Gp25-like" evidence="1">
    <location>
        <begin position="25"/>
        <end position="115"/>
    </location>
</feature>
<dbReference type="SUPFAM" id="SSF160719">
    <property type="entry name" value="gpW/gp25-like"/>
    <property type="match status" value="1"/>
</dbReference>
<dbReference type="Proteomes" id="UP000008808">
    <property type="component" value="Chromosome"/>
</dbReference>
<dbReference type="eggNOG" id="COG3628">
    <property type="taxonomic scope" value="Bacteria"/>
</dbReference>
<dbReference type="AlphaFoldDB" id="Q2N8N3"/>
<proteinExistence type="predicted"/>
<evidence type="ECO:0000313" key="3">
    <source>
        <dbReference type="Proteomes" id="UP000008808"/>
    </source>
</evidence>
<protein>
    <submittedName>
        <fullName evidence="2">Tail lysozyme, putative</fullName>
    </submittedName>
</protein>
<dbReference type="Pfam" id="PF04965">
    <property type="entry name" value="GPW_gp25"/>
    <property type="match status" value="1"/>
</dbReference>
<accession>Q2N8N3</accession>
<keyword evidence="3" id="KW-1185">Reference proteome</keyword>
<name>Q2N8N3_ERYLH</name>
<sequence>MTDPLGQGVAFPLIAGADGRIAWSRGEQNIRESIALILQTDLGERVALSKFGAGLPRMLFEPNNAATHARLAKDIERSLAKWERRIKVEQVEVEGDPRQAETAIASVTYSLVATGQRERIALDVPVGADAQGGV</sequence>